<organism evidence="2 3">
    <name type="scientific">Streptomyces gamaensis</name>
    <dbReference type="NCBI Taxonomy" id="1763542"/>
    <lineage>
        <taxon>Bacteria</taxon>
        <taxon>Bacillati</taxon>
        <taxon>Actinomycetota</taxon>
        <taxon>Actinomycetes</taxon>
        <taxon>Kitasatosporales</taxon>
        <taxon>Streptomycetaceae</taxon>
        <taxon>Streptomyces</taxon>
    </lineage>
</organism>
<sequence>MWPEPEDPTTTRRMRAAQDRAQTALGVLTDPEPCEVWGWRGRTLSQPVTSADGPSWLRIACLPVGQTDRTFWWGGSLDAERHIPASVPRPRLRACYDWNDQLLAYRAELYDRETTQPISDSPTVTQPPALTPSWWAALRTALDEIAQVPTHRSTVHQPFLERAMPRLLGAPVSTYAQSWSTAHGDFHWANICGPTLRILDWEGWGLAPTGYDAAVLHCHSLAVPPLAAQVRHELAHILDTPAGRFAELAALTQLLHSVAQGENLALAGPLQRRAGQLLGRGVPGEGDHKATTRRWSATG</sequence>
<dbReference type="SUPFAM" id="SSF56112">
    <property type="entry name" value="Protein kinase-like (PK-like)"/>
    <property type="match status" value="1"/>
</dbReference>
<evidence type="ECO:0008006" key="4">
    <source>
        <dbReference type="Google" id="ProtNLM"/>
    </source>
</evidence>
<name>A0ABW0Z4T6_9ACTN</name>
<dbReference type="InterPro" id="IPR011009">
    <property type="entry name" value="Kinase-like_dom_sf"/>
</dbReference>
<evidence type="ECO:0000313" key="2">
    <source>
        <dbReference type="EMBL" id="MFC5721395.1"/>
    </source>
</evidence>
<evidence type="ECO:0000313" key="3">
    <source>
        <dbReference type="Proteomes" id="UP001596083"/>
    </source>
</evidence>
<reference evidence="3" key="1">
    <citation type="journal article" date="2019" name="Int. J. Syst. Evol. Microbiol.">
        <title>The Global Catalogue of Microorganisms (GCM) 10K type strain sequencing project: providing services to taxonomists for standard genome sequencing and annotation.</title>
        <authorList>
            <consortium name="The Broad Institute Genomics Platform"/>
            <consortium name="The Broad Institute Genome Sequencing Center for Infectious Disease"/>
            <person name="Wu L."/>
            <person name="Ma J."/>
        </authorList>
    </citation>
    <scope>NUCLEOTIDE SEQUENCE [LARGE SCALE GENOMIC DNA]</scope>
    <source>
        <strain evidence="3">CGMCC 4.7304</strain>
    </source>
</reference>
<accession>A0ABW0Z4T6</accession>
<protein>
    <recommendedName>
        <fullName evidence="4">Aminoglycoside phosphotransferase</fullName>
    </recommendedName>
</protein>
<comment type="caution">
    <text evidence="2">The sequence shown here is derived from an EMBL/GenBank/DDBJ whole genome shotgun (WGS) entry which is preliminary data.</text>
</comment>
<dbReference type="RefSeq" id="WP_390316659.1">
    <property type="nucleotide sequence ID" value="NZ_JBHSPB010000007.1"/>
</dbReference>
<feature type="region of interest" description="Disordered" evidence="1">
    <location>
        <begin position="277"/>
        <end position="299"/>
    </location>
</feature>
<keyword evidence="3" id="KW-1185">Reference proteome</keyword>
<proteinExistence type="predicted"/>
<dbReference type="Proteomes" id="UP001596083">
    <property type="component" value="Unassembled WGS sequence"/>
</dbReference>
<gene>
    <name evidence="2" type="ORF">ACFP1Z_14580</name>
</gene>
<evidence type="ECO:0000256" key="1">
    <source>
        <dbReference type="SAM" id="MobiDB-lite"/>
    </source>
</evidence>
<dbReference type="EMBL" id="JBHSPB010000007">
    <property type="protein sequence ID" value="MFC5721395.1"/>
    <property type="molecule type" value="Genomic_DNA"/>
</dbReference>